<feature type="binding site" evidence="3">
    <location>
        <begin position="253"/>
        <end position="257"/>
    </location>
    <ligand>
        <name>FAD</name>
        <dbReference type="ChEBI" id="CHEBI:57692"/>
    </ligand>
</feature>
<dbReference type="RefSeq" id="WP_220635263.1">
    <property type="nucleotide sequence ID" value="NZ_CAJQUM010000001.1"/>
</dbReference>
<evidence type="ECO:0000259" key="4">
    <source>
        <dbReference type="SMART" id="SM00893"/>
    </source>
</evidence>
<comment type="cofactor">
    <cofactor evidence="3">
        <name>FAD</name>
        <dbReference type="ChEBI" id="CHEBI:57692"/>
    </cofactor>
    <text evidence="3">Binds 1 FAD per dimer.</text>
</comment>
<dbReference type="Gene3D" id="3.40.50.1220">
    <property type="entry name" value="TPP-binding domain"/>
    <property type="match status" value="1"/>
</dbReference>
<dbReference type="SUPFAM" id="SSF52402">
    <property type="entry name" value="Adenine nucleotide alpha hydrolases-like"/>
    <property type="match status" value="1"/>
</dbReference>
<name>A0A916J241_9PROT</name>
<evidence type="ECO:0000313" key="5">
    <source>
        <dbReference type="EMBL" id="CAG4883279.1"/>
    </source>
</evidence>
<dbReference type="SMART" id="SM00893">
    <property type="entry name" value="ETF"/>
    <property type="match status" value="1"/>
</dbReference>
<organism evidence="5 6">
    <name type="scientific">Georgfuchsia toluolica</name>
    <dbReference type="NCBI Taxonomy" id="424218"/>
    <lineage>
        <taxon>Bacteria</taxon>
        <taxon>Pseudomonadati</taxon>
        <taxon>Pseudomonadota</taxon>
        <taxon>Betaproteobacteria</taxon>
        <taxon>Nitrosomonadales</taxon>
        <taxon>Sterolibacteriaceae</taxon>
        <taxon>Georgfuchsia</taxon>
    </lineage>
</organism>
<dbReference type="GO" id="GO:0033539">
    <property type="term" value="P:fatty acid beta-oxidation using acyl-CoA dehydrogenase"/>
    <property type="evidence" value="ECO:0007669"/>
    <property type="project" value="TreeGrafter"/>
</dbReference>
<dbReference type="InterPro" id="IPR014730">
    <property type="entry name" value="ETF_a/b_N"/>
</dbReference>
<dbReference type="PANTHER" id="PTHR43153:SF1">
    <property type="entry name" value="ELECTRON TRANSFER FLAVOPROTEIN SUBUNIT ALPHA, MITOCHONDRIAL"/>
    <property type="match status" value="1"/>
</dbReference>
<dbReference type="PIRSF" id="PIRSF000089">
    <property type="entry name" value="Electra_flavoP_a"/>
    <property type="match status" value="1"/>
</dbReference>
<proteinExistence type="inferred from homology"/>
<feature type="domain" description="Electron transfer flavoprotein alpha/beta-subunit N-terminal" evidence="4">
    <location>
        <begin position="4"/>
        <end position="200"/>
    </location>
</feature>
<dbReference type="SUPFAM" id="SSF52467">
    <property type="entry name" value="DHS-like NAD/FAD-binding domain"/>
    <property type="match status" value="1"/>
</dbReference>
<feature type="binding site" evidence="3">
    <location>
        <begin position="270"/>
        <end position="277"/>
    </location>
    <ligand>
        <name>FAD</name>
        <dbReference type="ChEBI" id="CHEBI:57692"/>
    </ligand>
</feature>
<protein>
    <submittedName>
        <fullName evidence="5">Electron transfer flavoprotein, alpha subunit</fullName>
    </submittedName>
</protein>
<comment type="caution">
    <text evidence="5">The sequence shown here is derived from an EMBL/GenBank/DDBJ whole genome shotgun (WGS) entry which is preliminary data.</text>
</comment>
<gene>
    <name evidence="5" type="ORF">GTOL_11161</name>
</gene>
<dbReference type="InterPro" id="IPR029035">
    <property type="entry name" value="DHS-like_NAD/FAD-binding_dom"/>
</dbReference>
<dbReference type="InterPro" id="IPR014731">
    <property type="entry name" value="ETF_asu_C"/>
</dbReference>
<dbReference type="InterPro" id="IPR001308">
    <property type="entry name" value="ETF_a/FixB"/>
</dbReference>
<keyword evidence="2" id="KW-0813">Transport</keyword>
<evidence type="ECO:0000256" key="3">
    <source>
        <dbReference type="PIRSR" id="PIRSR000089-1"/>
    </source>
</evidence>
<feature type="binding site" evidence="3">
    <location>
        <position position="291"/>
    </location>
    <ligand>
        <name>FAD</name>
        <dbReference type="ChEBI" id="CHEBI:57692"/>
    </ligand>
</feature>
<dbReference type="EMBL" id="CAJQUM010000001">
    <property type="protein sequence ID" value="CAG4883279.1"/>
    <property type="molecule type" value="Genomic_DNA"/>
</dbReference>
<dbReference type="Gene3D" id="3.40.50.620">
    <property type="entry name" value="HUPs"/>
    <property type="match status" value="1"/>
</dbReference>
<evidence type="ECO:0000313" key="6">
    <source>
        <dbReference type="Proteomes" id="UP000742786"/>
    </source>
</evidence>
<feature type="binding site" evidence="3">
    <location>
        <begin position="239"/>
        <end position="240"/>
    </location>
    <ligand>
        <name>FAD</name>
        <dbReference type="ChEBI" id="CHEBI:57692"/>
    </ligand>
</feature>
<dbReference type="GO" id="GO:0050660">
    <property type="term" value="F:flavin adenine dinucleotide binding"/>
    <property type="evidence" value="ECO:0007669"/>
    <property type="project" value="InterPro"/>
</dbReference>
<dbReference type="GO" id="GO:0009055">
    <property type="term" value="F:electron transfer activity"/>
    <property type="evidence" value="ECO:0007669"/>
    <property type="project" value="InterPro"/>
</dbReference>
<comment type="similarity">
    <text evidence="1">Belongs to the ETF alpha-subunit/FixB family.</text>
</comment>
<keyword evidence="3" id="KW-0285">Flavoprotein</keyword>
<dbReference type="Proteomes" id="UP000742786">
    <property type="component" value="Unassembled WGS sequence"/>
</dbReference>
<reference evidence="5" key="1">
    <citation type="submission" date="2021-04" db="EMBL/GenBank/DDBJ databases">
        <authorList>
            <person name="Hornung B."/>
        </authorList>
    </citation>
    <scope>NUCLEOTIDE SEQUENCE</scope>
    <source>
        <strain evidence="5">G5G6</strain>
    </source>
</reference>
<accession>A0A916J241</accession>
<keyword evidence="2" id="KW-0249">Electron transport</keyword>
<keyword evidence="6" id="KW-1185">Reference proteome</keyword>
<evidence type="ECO:0000256" key="2">
    <source>
        <dbReference type="ARBA" id="ARBA00022982"/>
    </source>
</evidence>
<dbReference type="Pfam" id="PF00766">
    <property type="entry name" value="ETF_alpha"/>
    <property type="match status" value="1"/>
</dbReference>
<evidence type="ECO:0000256" key="1">
    <source>
        <dbReference type="ARBA" id="ARBA00005817"/>
    </source>
</evidence>
<keyword evidence="3" id="KW-0274">FAD</keyword>
<dbReference type="Pfam" id="PF01012">
    <property type="entry name" value="ETF"/>
    <property type="match status" value="1"/>
</dbReference>
<sequence length="326" mass="33160">MTGILIVAEVDAGELRPEFWELVTLARTMTAVVSGGISIAVIGANVDAAARQATASGADALHIIEDDRLADPWPEAHAAALIQLCGNLAPKLVIAPRTILGAEMAARLAVRCRWQLVQDVTQIEATADGGLQGSRPVSGGAVAATVRAGPGPWVVVPRPRAFAPAEPDTAVTDIAPVRHAFEPPPLATACEAPKRIAVEGISVERAKTVISGGGGLGGPAPFALLREIADLLGGAVGASRVAVDSGWVQPALQVGLTGKTIAPDVYIAVGISGAIQHLIGCSSSQVIVAVNSDASAPIFGIANYGVVGDWNEVMPAFRDALAGRAA</sequence>
<dbReference type="InterPro" id="IPR014729">
    <property type="entry name" value="Rossmann-like_a/b/a_fold"/>
</dbReference>
<dbReference type="AlphaFoldDB" id="A0A916J241"/>
<dbReference type="PANTHER" id="PTHR43153">
    <property type="entry name" value="ELECTRON TRANSFER FLAVOPROTEIN ALPHA"/>
    <property type="match status" value="1"/>
</dbReference>